<dbReference type="AlphaFoldDB" id="A0A1M7YAR3"/>
<dbReference type="Gene3D" id="3.40.50.2300">
    <property type="match status" value="2"/>
</dbReference>
<proteinExistence type="inferred from homology"/>
<dbReference type="Proteomes" id="UP000184603">
    <property type="component" value="Unassembled WGS sequence"/>
</dbReference>
<dbReference type="PANTHER" id="PTHR46847">
    <property type="entry name" value="D-ALLOSE-BINDING PERIPLASMIC PROTEIN-RELATED"/>
    <property type="match status" value="1"/>
</dbReference>
<dbReference type="CDD" id="cd06324">
    <property type="entry name" value="PBP1_ABC_sugar_binding-like"/>
    <property type="match status" value="1"/>
</dbReference>
<feature type="chain" id="PRO_5012342196" evidence="4">
    <location>
        <begin position="28"/>
        <end position="389"/>
    </location>
</feature>
<dbReference type="InterPro" id="IPR025997">
    <property type="entry name" value="SBP_2_dom"/>
</dbReference>
<sequence length="389" mass="43857">MTKRITTIICILCFLSVQLLSARSVTAQRHENQMNSRSDKPIRAVLLNPGGSHWFWKMTIDFMQAAAADLNIELEVVTSDYNHLLTIEQAKEIVARANPPDYIITGNEKSNAGEIIRIADEAGVKIFLFSNGFVDPKDKQEYGNPREKFPFWIGELIPNNYSAGYTMGKMLIDEALHKNLRAVDGKINIVAIAGAYLTHASEERLRGLNDAMAEYPDTVQLLQVFHGDWTYDKAVQLSQGVFRRYPKVQILWGANDTTALGAMDVAASLGMRPGQNILFGGCGWYEPALQKVEEGKLTTSVGGHFMEGGWVMVMLNDYHHGIDFIDDPWKTSMFSIDATNVGKYLQIFGKQDWRQIDFRKFSKAYTPALKRYDFSLEAVIQQIESQKPQ</sequence>
<organism evidence="6 7">
    <name type="scientific">Desulfopila aestuarii DSM 18488</name>
    <dbReference type="NCBI Taxonomy" id="1121416"/>
    <lineage>
        <taxon>Bacteria</taxon>
        <taxon>Pseudomonadati</taxon>
        <taxon>Thermodesulfobacteriota</taxon>
        <taxon>Desulfobulbia</taxon>
        <taxon>Desulfobulbales</taxon>
        <taxon>Desulfocapsaceae</taxon>
        <taxon>Desulfopila</taxon>
    </lineage>
</organism>
<dbReference type="InterPro" id="IPR028082">
    <property type="entry name" value="Peripla_BP_I"/>
</dbReference>
<dbReference type="OrthoDB" id="9773673at2"/>
<feature type="signal peptide" evidence="4">
    <location>
        <begin position="1"/>
        <end position="27"/>
    </location>
</feature>
<evidence type="ECO:0000256" key="1">
    <source>
        <dbReference type="ARBA" id="ARBA00004196"/>
    </source>
</evidence>
<evidence type="ECO:0000256" key="4">
    <source>
        <dbReference type="SAM" id="SignalP"/>
    </source>
</evidence>
<dbReference type="STRING" id="1121416.SAMN02745220_02989"/>
<reference evidence="6 7" key="1">
    <citation type="submission" date="2016-12" db="EMBL/GenBank/DDBJ databases">
        <authorList>
            <person name="Song W.-J."/>
            <person name="Kurnit D.M."/>
        </authorList>
    </citation>
    <scope>NUCLEOTIDE SEQUENCE [LARGE SCALE GENOMIC DNA]</scope>
    <source>
        <strain evidence="6 7">DSM 18488</strain>
    </source>
</reference>
<accession>A0A1M7YAR3</accession>
<evidence type="ECO:0000259" key="5">
    <source>
        <dbReference type="Pfam" id="PF13407"/>
    </source>
</evidence>
<evidence type="ECO:0000313" key="6">
    <source>
        <dbReference type="EMBL" id="SHO49666.1"/>
    </source>
</evidence>
<dbReference type="EMBL" id="FRFE01000015">
    <property type="protein sequence ID" value="SHO49666.1"/>
    <property type="molecule type" value="Genomic_DNA"/>
</dbReference>
<keyword evidence="3 4" id="KW-0732">Signal</keyword>
<comment type="subcellular location">
    <subcellularLocation>
        <location evidence="1">Cell envelope</location>
    </subcellularLocation>
</comment>
<dbReference type="PANTHER" id="PTHR46847:SF2">
    <property type="entry name" value="ABC TRANSPORTER SUGAR-BINDING PROTEIN"/>
    <property type="match status" value="1"/>
</dbReference>
<dbReference type="GO" id="GO:0030246">
    <property type="term" value="F:carbohydrate binding"/>
    <property type="evidence" value="ECO:0007669"/>
    <property type="project" value="UniProtKB-ARBA"/>
</dbReference>
<name>A0A1M7YAR3_9BACT</name>
<gene>
    <name evidence="6" type="ORF">SAMN02745220_02989</name>
</gene>
<dbReference type="GO" id="GO:0030313">
    <property type="term" value="C:cell envelope"/>
    <property type="evidence" value="ECO:0007669"/>
    <property type="project" value="UniProtKB-SubCell"/>
</dbReference>
<dbReference type="Pfam" id="PF13407">
    <property type="entry name" value="Peripla_BP_4"/>
    <property type="match status" value="1"/>
</dbReference>
<comment type="similarity">
    <text evidence="2">Belongs to the bacterial solute-binding protein 2 family.</text>
</comment>
<evidence type="ECO:0000256" key="2">
    <source>
        <dbReference type="ARBA" id="ARBA00007639"/>
    </source>
</evidence>
<dbReference type="RefSeq" id="WP_073614375.1">
    <property type="nucleotide sequence ID" value="NZ_FRFE01000015.1"/>
</dbReference>
<evidence type="ECO:0000313" key="7">
    <source>
        <dbReference type="Proteomes" id="UP000184603"/>
    </source>
</evidence>
<keyword evidence="7" id="KW-1185">Reference proteome</keyword>
<protein>
    <submittedName>
        <fullName evidence="6">Monosaccharide ABC transporter substrate-binding protein, CUT2 family</fullName>
    </submittedName>
</protein>
<feature type="domain" description="Periplasmic binding protein" evidence="5">
    <location>
        <begin position="46"/>
        <end position="314"/>
    </location>
</feature>
<evidence type="ECO:0000256" key="3">
    <source>
        <dbReference type="ARBA" id="ARBA00022729"/>
    </source>
</evidence>
<dbReference type="SUPFAM" id="SSF53822">
    <property type="entry name" value="Periplasmic binding protein-like I"/>
    <property type="match status" value="1"/>
</dbReference>